<accession>A0A269ZC18</accession>
<reference evidence="2 5" key="1">
    <citation type="submission" date="2017-04" db="EMBL/GenBank/DDBJ databases">
        <title>Kefir bacterial isolates.</title>
        <authorList>
            <person name="Kim Y."/>
            <person name="Blasche S."/>
            <person name="Patil K.R."/>
        </authorList>
    </citation>
    <scope>NUCLEOTIDE SEQUENCE [LARGE SCALE GENOMIC DNA]</scope>
    <source>
        <strain evidence="2 5">OG2</strain>
    </source>
</reference>
<dbReference type="SUPFAM" id="SSF53448">
    <property type="entry name" value="Nucleotide-diphospho-sugar transferases"/>
    <property type="match status" value="1"/>
</dbReference>
<gene>
    <name evidence="4" type="primary">hyaD</name>
    <name evidence="2" type="ORF">B8X04_11065</name>
    <name evidence="3" type="ORF">I6G59_00225</name>
    <name evidence="4" type="ORF">NCTC12391_02122</name>
</gene>
<dbReference type="Proteomes" id="UP000216867">
    <property type="component" value="Unassembled WGS sequence"/>
</dbReference>
<dbReference type="InterPro" id="IPR029044">
    <property type="entry name" value="Nucleotide-diphossugar_trans"/>
</dbReference>
<dbReference type="KEGG" id="bcau:I6G59_00225"/>
<dbReference type="EMBL" id="CAACXN010000015">
    <property type="protein sequence ID" value="VEW13912.1"/>
    <property type="molecule type" value="Genomic_DNA"/>
</dbReference>
<dbReference type="AlphaFoldDB" id="A0A269ZC18"/>
<evidence type="ECO:0000259" key="1">
    <source>
        <dbReference type="Pfam" id="PF00535"/>
    </source>
</evidence>
<dbReference type="CDD" id="cd00761">
    <property type="entry name" value="Glyco_tranf_GTA_type"/>
    <property type="match status" value="1"/>
</dbReference>
<dbReference type="Proteomes" id="UP000386281">
    <property type="component" value="Unassembled WGS sequence"/>
</dbReference>
<protein>
    <submittedName>
        <fullName evidence="3">Glycosyltransferase family 2 protein</fullName>
    </submittedName>
    <submittedName>
        <fullName evidence="4">Hyaluronan synthase</fullName>
        <ecNumber evidence="4">2.4.1.212</ecNumber>
    </submittedName>
</protein>
<evidence type="ECO:0000313" key="4">
    <source>
        <dbReference type="EMBL" id="VEW13912.1"/>
    </source>
</evidence>
<dbReference type="Gene3D" id="3.90.550.10">
    <property type="entry name" value="Spore Coat Polysaccharide Biosynthesis Protein SpsA, Chain A"/>
    <property type="match status" value="1"/>
</dbReference>
<dbReference type="EMBL" id="NCWY01000008">
    <property type="protein sequence ID" value="PAK95342.1"/>
    <property type="molecule type" value="Genomic_DNA"/>
</dbReference>
<dbReference type="RefSeq" id="WP_095376288.1">
    <property type="nucleotide sequence ID" value="NZ_CAACXN010000015.1"/>
</dbReference>
<dbReference type="Proteomes" id="UP000594979">
    <property type="component" value="Chromosome"/>
</dbReference>
<proteinExistence type="predicted"/>
<organism evidence="2 5">
    <name type="scientific">Brevibacterium casei</name>
    <dbReference type="NCBI Taxonomy" id="33889"/>
    <lineage>
        <taxon>Bacteria</taxon>
        <taxon>Bacillati</taxon>
        <taxon>Actinomycetota</taxon>
        <taxon>Actinomycetes</taxon>
        <taxon>Micrococcales</taxon>
        <taxon>Brevibacteriaceae</taxon>
        <taxon>Brevibacterium</taxon>
    </lineage>
</organism>
<reference evidence="3 7" key="3">
    <citation type="submission" date="2020-12" db="EMBL/GenBank/DDBJ databases">
        <title>FDA dAtabase for Regulatory Grade micrObial Sequences (FDA-ARGOS): Supporting development and validation of Infectious Disease Dx tests.</title>
        <authorList>
            <person name="Sproer C."/>
            <person name="Gronow S."/>
            <person name="Severitt S."/>
            <person name="Schroder I."/>
            <person name="Tallon L."/>
            <person name="Sadzewicz L."/>
            <person name="Zhao X."/>
            <person name="Boylan J."/>
            <person name="Ott S."/>
            <person name="Bowen H."/>
            <person name="Vavikolanu K."/>
            <person name="Mehta A."/>
            <person name="Aluvathingal J."/>
            <person name="Nadendla S."/>
            <person name="Lowell S."/>
            <person name="Myers T."/>
            <person name="Yan Y."/>
            <person name="Sichtig H."/>
        </authorList>
    </citation>
    <scope>NUCLEOTIDE SEQUENCE [LARGE SCALE GENOMIC DNA]</scope>
    <source>
        <strain evidence="3 7">FDAARGOS_902</strain>
    </source>
</reference>
<dbReference type="PANTHER" id="PTHR22916:SF3">
    <property type="entry name" value="UDP-GLCNAC:BETAGAL BETA-1,3-N-ACETYLGLUCOSAMINYLTRANSFERASE-LIKE PROTEIN 1"/>
    <property type="match status" value="1"/>
</dbReference>
<feature type="domain" description="Glycosyltransferase 2-like" evidence="1">
    <location>
        <begin position="11"/>
        <end position="141"/>
    </location>
</feature>
<keyword evidence="3" id="KW-0808">Transferase</keyword>
<evidence type="ECO:0000313" key="2">
    <source>
        <dbReference type="EMBL" id="PAK95342.1"/>
    </source>
</evidence>
<sequence length="334" mass="37907">MALFSRTPDVTIGIPAYNAEKYLPTCLQSIADQTADRRRIETIVVDDGSTDGTAEMAERLLKDLRLRGSVVTRPNSGTPAEPRNAVLDQAKGKWTYFVDVDDFLGPEAIESMTELGREGRADVVVGKYVGVNRGVPKVMFRETLSQTDARRTPLIDSLNVLKMYRTEFARDLGYRFNPRLRMAEDHPFALSAYARTERVAVQADVDCYHWVRHKTEAGSQAHLTGHVLPVDDFYAYMFESFAVLARAVDEGLPLAGYLRDRYWHRLLSFDLPTEMRRNRGPEDRDRSIATARRLMLAERVRDSSAEFNLKSKAMLRALELGDREMVENVGQLLK</sequence>
<keyword evidence="4" id="KW-0328">Glycosyltransferase</keyword>
<name>A0A269ZC18_9MICO</name>
<dbReference type="PANTHER" id="PTHR22916">
    <property type="entry name" value="GLYCOSYLTRANSFERASE"/>
    <property type="match status" value="1"/>
</dbReference>
<dbReference type="GO" id="GO:0050501">
    <property type="term" value="F:hyaluronan synthase activity"/>
    <property type="evidence" value="ECO:0007669"/>
    <property type="project" value="UniProtKB-EC"/>
</dbReference>
<dbReference type="InterPro" id="IPR001173">
    <property type="entry name" value="Glyco_trans_2-like"/>
</dbReference>
<dbReference type="EC" id="2.4.1.212" evidence="4"/>
<evidence type="ECO:0000313" key="6">
    <source>
        <dbReference type="Proteomes" id="UP000386281"/>
    </source>
</evidence>
<dbReference type="Pfam" id="PF00535">
    <property type="entry name" value="Glycos_transf_2"/>
    <property type="match status" value="1"/>
</dbReference>
<evidence type="ECO:0000313" key="5">
    <source>
        <dbReference type="Proteomes" id="UP000216867"/>
    </source>
</evidence>
<evidence type="ECO:0000313" key="7">
    <source>
        <dbReference type="Proteomes" id="UP000594979"/>
    </source>
</evidence>
<reference evidence="4 6" key="2">
    <citation type="submission" date="2019-02" db="EMBL/GenBank/DDBJ databases">
        <authorList>
            <consortium name="Pathogen Informatics"/>
        </authorList>
    </citation>
    <scope>NUCLEOTIDE SEQUENCE [LARGE SCALE GENOMIC DNA]</scope>
    <source>
        <strain evidence="4 6">3012STDY7078520</strain>
    </source>
</reference>
<evidence type="ECO:0000313" key="3">
    <source>
        <dbReference type="EMBL" id="QPS33820.1"/>
    </source>
</evidence>
<dbReference type="EMBL" id="CP065682">
    <property type="protein sequence ID" value="QPS33820.1"/>
    <property type="molecule type" value="Genomic_DNA"/>
</dbReference>